<keyword evidence="1" id="KW-0812">Transmembrane</keyword>
<name>A0ABR5VBE7_9CORY</name>
<feature type="transmembrane region" description="Helical" evidence="1">
    <location>
        <begin position="204"/>
        <end position="224"/>
    </location>
</feature>
<evidence type="ECO:0000313" key="2">
    <source>
        <dbReference type="EMBL" id="KXU18241.1"/>
    </source>
</evidence>
<feature type="transmembrane region" description="Helical" evidence="1">
    <location>
        <begin position="40"/>
        <end position="64"/>
    </location>
</feature>
<dbReference type="EMBL" id="LTEB01000025">
    <property type="protein sequence ID" value="KXU18241.1"/>
    <property type="molecule type" value="Genomic_DNA"/>
</dbReference>
<dbReference type="Proteomes" id="UP000070339">
    <property type="component" value="Unassembled WGS sequence"/>
</dbReference>
<gene>
    <name evidence="2" type="ORF">WM41_1012</name>
</gene>
<keyword evidence="1" id="KW-1133">Transmembrane helix</keyword>
<feature type="transmembrane region" description="Helical" evidence="1">
    <location>
        <begin position="359"/>
        <end position="380"/>
    </location>
</feature>
<feature type="transmembrane region" description="Helical" evidence="1">
    <location>
        <begin position="262"/>
        <end position="284"/>
    </location>
</feature>
<accession>A0ABR5VBE7</accession>
<proteinExistence type="predicted"/>
<feature type="transmembrane region" description="Helical" evidence="1">
    <location>
        <begin position="70"/>
        <end position="88"/>
    </location>
</feature>
<feature type="transmembrane region" description="Helical" evidence="1">
    <location>
        <begin position="100"/>
        <end position="117"/>
    </location>
</feature>
<keyword evidence="1" id="KW-0472">Membrane</keyword>
<feature type="transmembrane region" description="Helical" evidence="1">
    <location>
        <begin position="147"/>
        <end position="166"/>
    </location>
</feature>
<organism evidence="2 3">
    <name type="scientific">Corynebacterium simulans</name>
    <dbReference type="NCBI Taxonomy" id="146827"/>
    <lineage>
        <taxon>Bacteria</taxon>
        <taxon>Bacillati</taxon>
        <taxon>Actinomycetota</taxon>
        <taxon>Actinomycetes</taxon>
        <taxon>Mycobacteriales</taxon>
        <taxon>Corynebacteriaceae</taxon>
        <taxon>Corynebacterium</taxon>
    </lineage>
</organism>
<reference evidence="2 3" key="1">
    <citation type="journal article" date="2016" name="Int. J. Syst. Evol. Microbiol.">
        <title>Resolving the Complexity of Human Skin Metagenomes Using Single-Molecule Sequencing.</title>
        <authorList>
            <consortium name="NISC Comparative Sequencing Program"/>
            <person name="Tsai Y.C."/>
            <person name="Conlan S."/>
            <person name="Deming C."/>
            <person name="Segre J.A."/>
            <person name="Kong H.H."/>
            <person name="Korlach J."/>
            <person name="Oh J."/>
        </authorList>
    </citation>
    <scope>NUCLEOTIDE SEQUENCE [LARGE SCALE GENOMIC DNA]</scope>
    <source>
        <strain evidence="2 3">1B08</strain>
    </source>
</reference>
<feature type="transmembrane region" description="Helical" evidence="1">
    <location>
        <begin position="296"/>
        <end position="316"/>
    </location>
</feature>
<feature type="transmembrane region" description="Helical" evidence="1">
    <location>
        <begin position="328"/>
        <end position="347"/>
    </location>
</feature>
<feature type="transmembrane region" description="Helical" evidence="1">
    <location>
        <begin position="123"/>
        <end position="140"/>
    </location>
</feature>
<evidence type="ECO:0000256" key="1">
    <source>
        <dbReference type="SAM" id="Phobius"/>
    </source>
</evidence>
<feature type="transmembrane region" description="Helical" evidence="1">
    <location>
        <begin position="172"/>
        <end position="192"/>
    </location>
</feature>
<evidence type="ECO:0000313" key="3">
    <source>
        <dbReference type="Proteomes" id="UP000070339"/>
    </source>
</evidence>
<keyword evidence="3" id="KW-1185">Reference proteome</keyword>
<comment type="caution">
    <text evidence="2">The sequence shown here is derived from an EMBL/GenBank/DDBJ whole genome shotgun (WGS) entry which is preliminary data.</text>
</comment>
<sequence length="387" mass="41332">MGISNWQLHDGPFIWFEGFGFHLSANISTIKLVKNIAHRFVFLAFAGAALLVGLYAGAALLGVAPTSTAARAHGPLMVFGFVGGAIGLERVVAVKKTWAWAGPICHVVAVVSLLVGAPRFVPAIFFAWSFLILGAIYLEIHRRQPTLAVLVQAAGVIGGVAASLLWAMADSFAMAMPLCVLYVVSTIIGERMELARVTMAGTKAENLITVLVLALAAAGVIFVLVPAVGYRLMGLFLFAISVTTVRVDVAKNLVHGTGLPRYSAVCMLAGYFWLALAGVIWLAFGQATGFAYDASVHTVFLGFVMSMIFAHAPIILTSVIRKKLPYRTVLYLPVALLHGGLVLRIAADALAQTTVFRVGGMTNVIAVLLFVLSGFILTMWEAHRAHR</sequence>
<feature type="transmembrane region" description="Helical" evidence="1">
    <location>
        <begin position="230"/>
        <end position="250"/>
    </location>
</feature>
<protein>
    <submittedName>
        <fullName evidence="2">Membrane protein</fullName>
    </submittedName>
</protein>